<evidence type="ECO:0000256" key="1">
    <source>
        <dbReference type="SAM" id="MobiDB-lite"/>
    </source>
</evidence>
<feature type="region of interest" description="Disordered" evidence="1">
    <location>
        <begin position="25"/>
        <end position="49"/>
    </location>
</feature>
<name>A0A8S1H1E5_9PELO</name>
<feature type="region of interest" description="Disordered" evidence="1">
    <location>
        <begin position="430"/>
        <end position="539"/>
    </location>
</feature>
<feature type="compositionally biased region" description="Basic and acidic residues" evidence="1">
    <location>
        <begin position="344"/>
        <end position="356"/>
    </location>
</feature>
<reference evidence="2" key="1">
    <citation type="submission" date="2020-10" db="EMBL/GenBank/DDBJ databases">
        <authorList>
            <person name="Kikuchi T."/>
        </authorList>
    </citation>
    <scope>NUCLEOTIDE SEQUENCE</scope>
    <source>
        <strain evidence="2">NKZ352</strain>
    </source>
</reference>
<feature type="compositionally biased region" description="Basic residues" evidence="1">
    <location>
        <begin position="174"/>
        <end position="183"/>
    </location>
</feature>
<feature type="region of interest" description="Disordered" evidence="1">
    <location>
        <begin position="290"/>
        <end position="384"/>
    </location>
</feature>
<protein>
    <submittedName>
        <fullName evidence="2">Uncharacterized protein</fullName>
    </submittedName>
</protein>
<sequence length="912" mass="101438">MCSLLISANIDVDINNTTSEVTTAPKKLGRLRDGGRESEENAEVQTTESSIRLADRTVSRAREPMPVPFFLRKRAAKAALLKIHKRAEFEAFPSRANTPGGHKQAAALKPQFKITPAMDRKLGIEAIKRRAAETQRILEERKAIRKLSESRTKTEEPPSKFRDFSEQSAPSIHGTHKPKKTHRQERGRAAKEDMETRREEKNLKMQNSPSDALLFSIPPHKNTPEILVEIFALGTRGNSKQAMRQPYDRVIDSIGEPNCFSSPRTEYALTVYTRRDELPVPSFLQKRAAGAAFSTSTSEPSSKRPRSTASEKLTMAPTSSRANKSGGRKKTAALKPQFKITPAMDRKTRNGSDQETRCGNATQLESRGKKTDEKEEVEQNDPLRKLPHESLSSWLLRLRFNVPLSEVEKMANTNSASGIAARTFLRQQDAVPSLTRARDVEKSSSRKANDGAQRHREGSSRDVASKRSSSRKDDNSASRHREGSSRDVNSKKSSSREGDDSASRHRAASALDVVAKKSSSRDDKASKTKKHQNPRQSLRRSLLVLNNAIFYLHESSRKTSSQPSAIPSDFPSSFNIFPDCLYQMTFQGPIKITTKKCVSEKEVVAIFMLLMKERRQFAHIRKIDVIHTSKKVGRLRNGGQESEENAEVQTTESSIRLADRTVSRAREPIRVDGVYTARSVVQMTKLLQKSRPFRSQGNSEFPYCLRNKCAPPSSKSNKLTSKLTRKAPVRGMATNHVTKTSRRSKGRATGTTRRTVAMTRQASTITRQLPHKITPRKCNREANENNSSPTRDAVSTRSSSRTAPPTVPTSAQNAISTKTLSRSKDAIGPLTPAASARKVVSKKAPTRNMNTTAPTVDVITKRILSRPKDAVASRTRAASSRVVISTSSSARRKTAVALKSPLVFEKFWINDV</sequence>
<feature type="region of interest" description="Disordered" evidence="1">
    <location>
        <begin position="735"/>
        <end position="849"/>
    </location>
</feature>
<feature type="compositionally biased region" description="Low complexity" evidence="1">
    <location>
        <begin position="790"/>
        <end position="811"/>
    </location>
</feature>
<feature type="compositionally biased region" description="Polar residues" evidence="1">
    <location>
        <begin position="307"/>
        <end position="323"/>
    </location>
</feature>
<evidence type="ECO:0000313" key="2">
    <source>
        <dbReference type="EMBL" id="CAD6188964.1"/>
    </source>
</evidence>
<dbReference type="AlphaFoldDB" id="A0A8S1H1E5"/>
<accession>A0A8S1H1E5</accession>
<dbReference type="EMBL" id="CAJGYM010000009">
    <property type="protein sequence ID" value="CAD6188964.1"/>
    <property type="molecule type" value="Genomic_DNA"/>
</dbReference>
<comment type="caution">
    <text evidence="2">The sequence shown here is derived from an EMBL/GenBank/DDBJ whole genome shotgun (WGS) entry which is preliminary data.</text>
</comment>
<feature type="compositionally biased region" description="Basic and acidic residues" evidence="1">
    <location>
        <begin position="30"/>
        <end position="39"/>
    </location>
</feature>
<feature type="compositionally biased region" description="Basic and acidic residues" evidence="1">
    <location>
        <begin position="436"/>
        <end position="503"/>
    </location>
</feature>
<feature type="compositionally biased region" description="Low complexity" evidence="1">
    <location>
        <begin position="747"/>
        <end position="760"/>
    </location>
</feature>
<evidence type="ECO:0000313" key="3">
    <source>
        <dbReference type="Proteomes" id="UP000835052"/>
    </source>
</evidence>
<keyword evidence="3" id="KW-1185">Reference proteome</keyword>
<feature type="region of interest" description="Disordered" evidence="1">
    <location>
        <begin position="147"/>
        <end position="210"/>
    </location>
</feature>
<organism evidence="2 3">
    <name type="scientific">Caenorhabditis auriculariae</name>
    <dbReference type="NCBI Taxonomy" id="2777116"/>
    <lineage>
        <taxon>Eukaryota</taxon>
        <taxon>Metazoa</taxon>
        <taxon>Ecdysozoa</taxon>
        <taxon>Nematoda</taxon>
        <taxon>Chromadorea</taxon>
        <taxon>Rhabditida</taxon>
        <taxon>Rhabditina</taxon>
        <taxon>Rhabditomorpha</taxon>
        <taxon>Rhabditoidea</taxon>
        <taxon>Rhabditidae</taxon>
        <taxon>Peloderinae</taxon>
        <taxon>Caenorhabditis</taxon>
    </lineage>
</organism>
<gene>
    <name evidence="2" type="ORF">CAUJ_LOCUS4883</name>
</gene>
<feature type="compositionally biased region" description="Basic and acidic residues" evidence="1">
    <location>
        <begin position="184"/>
        <end position="203"/>
    </location>
</feature>
<proteinExistence type="predicted"/>
<feature type="compositionally biased region" description="Basic and acidic residues" evidence="1">
    <location>
        <begin position="147"/>
        <end position="165"/>
    </location>
</feature>
<dbReference type="Proteomes" id="UP000835052">
    <property type="component" value="Unassembled WGS sequence"/>
</dbReference>